<dbReference type="AlphaFoldDB" id="A0A3S5B069"/>
<organism evidence="2 3">
    <name type="scientific">Protopolystoma xenopodis</name>
    <dbReference type="NCBI Taxonomy" id="117903"/>
    <lineage>
        <taxon>Eukaryota</taxon>
        <taxon>Metazoa</taxon>
        <taxon>Spiralia</taxon>
        <taxon>Lophotrochozoa</taxon>
        <taxon>Platyhelminthes</taxon>
        <taxon>Monogenea</taxon>
        <taxon>Polyopisthocotylea</taxon>
        <taxon>Polystomatidea</taxon>
        <taxon>Polystomatidae</taxon>
        <taxon>Protopolystoma</taxon>
    </lineage>
</organism>
<dbReference type="GO" id="GO:0005254">
    <property type="term" value="F:chloride channel activity"/>
    <property type="evidence" value="ECO:0007669"/>
    <property type="project" value="UniProtKB-KW"/>
</dbReference>
<dbReference type="InterPro" id="IPR021134">
    <property type="entry name" value="Bestrophin-like"/>
</dbReference>
<name>A0A3S5B069_9PLAT</name>
<proteinExistence type="inferred from homology"/>
<dbReference type="Proteomes" id="UP000784294">
    <property type="component" value="Unassembled WGS sequence"/>
</dbReference>
<reference evidence="2" key="1">
    <citation type="submission" date="2018-11" db="EMBL/GenBank/DDBJ databases">
        <authorList>
            <consortium name="Pathogen Informatics"/>
        </authorList>
    </citation>
    <scope>NUCLEOTIDE SEQUENCE</scope>
</reference>
<comment type="similarity">
    <text evidence="1">Belongs to the anion channel-forming bestrophin (TC 1.A.46) family. Calcium-sensitive chloride channel subfamily.</text>
</comment>
<comment type="caution">
    <text evidence="2">The sequence shown here is derived from an EMBL/GenBank/DDBJ whole genome shotgun (WGS) entry which is preliminary data.</text>
</comment>
<keyword evidence="1" id="KW-1003">Cell membrane</keyword>
<sequence>MPLKWCLDVLRKAQKMNYLMDGHSFMELVRVINEFRGSLGAISTENRFNIPLVYTQVCNSEILVFYQMQ</sequence>
<accession>A0A3S5B069</accession>
<evidence type="ECO:0000256" key="1">
    <source>
        <dbReference type="RuleBase" id="RU363126"/>
    </source>
</evidence>
<keyword evidence="1" id="KW-0472">Membrane</keyword>
<keyword evidence="1" id="KW-0407">Ion channel</keyword>
<evidence type="ECO:0000313" key="3">
    <source>
        <dbReference type="Proteomes" id="UP000784294"/>
    </source>
</evidence>
<dbReference type="OrthoDB" id="201595at2759"/>
<keyword evidence="1" id="KW-0869">Chloride channel</keyword>
<protein>
    <recommendedName>
        <fullName evidence="1">Bestrophin homolog</fullName>
    </recommendedName>
</protein>
<keyword evidence="1" id="KW-0406">Ion transport</keyword>
<dbReference type="GO" id="GO:0034707">
    <property type="term" value="C:chloride channel complex"/>
    <property type="evidence" value="ECO:0007669"/>
    <property type="project" value="UniProtKB-KW"/>
</dbReference>
<dbReference type="GO" id="GO:0005886">
    <property type="term" value="C:plasma membrane"/>
    <property type="evidence" value="ECO:0007669"/>
    <property type="project" value="UniProtKB-SubCell"/>
</dbReference>
<gene>
    <name evidence="2" type="ORF">PXEA_LOCUS23272</name>
</gene>
<keyword evidence="1" id="KW-0813">Transport</keyword>
<comment type="subcellular location">
    <subcellularLocation>
        <location evidence="1">Cell membrane</location>
        <topology evidence="1">Multi-pass membrane protein</topology>
    </subcellularLocation>
</comment>
<dbReference type="EMBL" id="CAAALY010106603">
    <property type="protein sequence ID" value="VEL29832.1"/>
    <property type="molecule type" value="Genomic_DNA"/>
</dbReference>
<keyword evidence="3" id="KW-1185">Reference proteome</keyword>
<keyword evidence="1" id="KW-0868">Chloride</keyword>
<evidence type="ECO:0000313" key="2">
    <source>
        <dbReference type="EMBL" id="VEL29832.1"/>
    </source>
</evidence>
<dbReference type="Pfam" id="PF01062">
    <property type="entry name" value="Bestrophin"/>
    <property type="match status" value="1"/>
</dbReference>
<comment type="function">
    <text evidence="1">Forms chloride channels.</text>
</comment>